<comment type="caution">
    <text evidence="2">The sequence shown here is derived from an EMBL/GenBank/DDBJ whole genome shotgun (WGS) entry which is preliminary data.</text>
</comment>
<feature type="compositionally biased region" description="Low complexity" evidence="1">
    <location>
        <begin position="82"/>
        <end position="109"/>
    </location>
</feature>
<feature type="region of interest" description="Disordered" evidence="1">
    <location>
        <begin position="16"/>
        <end position="109"/>
    </location>
</feature>
<gene>
    <name evidence="2" type="ORF">DR950_27725</name>
</gene>
<evidence type="ECO:0000313" key="3">
    <source>
        <dbReference type="Proteomes" id="UP000263377"/>
    </source>
</evidence>
<dbReference type="AlphaFoldDB" id="A0A372ZZ33"/>
<dbReference type="Proteomes" id="UP000263377">
    <property type="component" value="Unassembled WGS sequence"/>
</dbReference>
<feature type="compositionally biased region" description="Basic and acidic residues" evidence="1">
    <location>
        <begin position="47"/>
        <end position="81"/>
    </location>
</feature>
<sequence length="109" mass="11161">MGVRATLGRARALALYSKSRADRPRPPDFGAPVPGSSPPRPGRRPYGGRDGDRGGDRDGDRGGDRDGDRGGGRDGGRDRRGPQSSTGSSSGRCPSEASAAARRSAGTSP</sequence>
<protein>
    <submittedName>
        <fullName evidence="2">Uncharacterized protein</fullName>
    </submittedName>
</protein>
<accession>A0A372ZZ33</accession>
<name>A0A372ZZ33_9ACTN</name>
<proteinExistence type="predicted"/>
<reference evidence="2 3" key="1">
    <citation type="submission" date="2018-08" db="EMBL/GenBank/DDBJ databases">
        <title>Diversity &amp; Physiological Properties of Lignin-Decomposing Actinobacteria from Soil.</title>
        <authorList>
            <person name="Roh S.G."/>
            <person name="Kim S.B."/>
        </authorList>
    </citation>
    <scope>NUCLEOTIDE SEQUENCE [LARGE SCALE GENOMIC DNA]</scope>
    <source>
        <strain evidence="2 3">MMS17-GH009</strain>
    </source>
</reference>
<keyword evidence="3" id="KW-1185">Reference proteome</keyword>
<organism evidence="2 3">
    <name type="scientific">Kitasatospora xanthocidica</name>
    <dbReference type="NCBI Taxonomy" id="83382"/>
    <lineage>
        <taxon>Bacteria</taxon>
        <taxon>Bacillati</taxon>
        <taxon>Actinomycetota</taxon>
        <taxon>Actinomycetes</taxon>
        <taxon>Kitasatosporales</taxon>
        <taxon>Streptomycetaceae</taxon>
        <taxon>Kitasatospora</taxon>
    </lineage>
</organism>
<evidence type="ECO:0000256" key="1">
    <source>
        <dbReference type="SAM" id="MobiDB-lite"/>
    </source>
</evidence>
<dbReference type="EMBL" id="QVIG01000001">
    <property type="protein sequence ID" value="RGD61051.1"/>
    <property type="molecule type" value="Genomic_DNA"/>
</dbReference>
<evidence type="ECO:0000313" key="2">
    <source>
        <dbReference type="EMBL" id="RGD61051.1"/>
    </source>
</evidence>